<keyword evidence="2" id="KW-1185">Reference proteome</keyword>
<reference evidence="2" key="1">
    <citation type="submission" date="2016-10" db="EMBL/GenBank/DDBJ databases">
        <authorList>
            <person name="Varghese N."/>
            <person name="Submissions S."/>
        </authorList>
    </citation>
    <scope>NUCLEOTIDE SEQUENCE [LARGE SCALE GENOMIC DNA]</scope>
    <source>
        <strain evidence="2">CGMCC 1.11101</strain>
    </source>
</reference>
<name>A0A1I4ZHJ9_9MICO</name>
<gene>
    <name evidence="1" type="ORF">SAMN05216219_0822</name>
</gene>
<organism evidence="1 2">
    <name type="scientific">Mycetocola miduiensis</name>
    <dbReference type="NCBI Taxonomy" id="995034"/>
    <lineage>
        <taxon>Bacteria</taxon>
        <taxon>Bacillati</taxon>
        <taxon>Actinomycetota</taxon>
        <taxon>Actinomycetes</taxon>
        <taxon>Micrococcales</taxon>
        <taxon>Microbacteriaceae</taxon>
        <taxon>Mycetocola</taxon>
    </lineage>
</organism>
<sequence>MLPSKHSTSECVSMVRRVDAGEEGSAALEFITTGLILLVPLVYLILTLSAVQGGALAVEGAARQAARVFVQAANPEEAAGRAGRAVEFALADYGIASEAASVTVTCNGSSAASCPSRNAVVTVTVTVDVALPFVPDVLDLTQAASVPVQATARQQVSRFWTGK</sequence>
<proteinExistence type="predicted"/>
<dbReference type="Proteomes" id="UP000198867">
    <property type="component" value="Unassembled WGS sequence"/>
</dbReference>
<dbReference type="STRING" id="995034.SAMN05216219_0822"/>
<accession>A0A1I4ZHJ9</accession>
<dbReference type="AlphaFoldDB" id="A0A1I4ZHJ9"/>
<protein>
    <recommendedName>
        <fullName evidence="3">Flp pilus assembly protein TadG</fullName>
    </recommendedName>
</protein>
<dbReference type="EMBL" id="FOVM01000002">
    <property type="protein sequence ID" value="SFN49744.1"/>
    <property type="molecule type" value="Genomic_DNA"/>
</dbReference>
<evidence type="ECO:0000313" key="2">
    <source>
        <dbReference type="Proteomes" id="UP000198867"/>
    </source>
</evidence>
<evidence type="ECO:0008006" key="3">
    <source>
        <dbReference type="Google" id="ProtNLM"/>
    </source>
</evidence>
<evidence type="ECO:0000313" key="1">
    <source>
        <dbReference type="EMBL" id="SFN49744.1"/>
    </source>
</evidence>